<accession>A0A8H2QXV0</accession>
<organism evidence="2 3">
    <name type="scientific">Urinicoccus massiliensis</name>
    <dbReference type="NCBI Taxonomy" id="1723382"/>
    <lineage>
        <taxon>Bacteria</taxon>
        <taxon>Bacillati</taxon>
        <taxon>Bacillota</taxon>
        <taxon>Tissierellia</taxon>
        <taxon>Tissierellales</taxon>
        <taxon>Peptoniphilaceae</taxon>
        <taxon>Urinicoccus</taxon>
    </lineage>
</organism>
<evidence type="ECO:0000313" key="3">
    <source>
        <dbReference type="Proteomes" id="UP000377798"/>
    </source>
</evidence>
<feature type="coiled-coil region" evidence="1">
    <location>
        <begin position="30"/>
        <end position="57"/>
    </location>
</feature>
<keyword evidence="3" id="KW-1185">Reference proteome</keyword>
<name>A0A8H2QXV0_9FIRM</name>
<keyword evidence="1" id="KW-0175">Coiled coil</keyword>
<comment type="caution">
    <text evidence="2">The sequence shown here is derived from an EMBL/GenBank/DDBJ whole genome shotgun (WGS) entry which is preliminary data.</text>
</comment>
<proteinExistence type="predicted"/>
<evidence type="ECO:0000313" key="2">
    <source>
        <dbReference type="EMBL" id="VFB16154.1"/>
    </source>
</evidence>
<dbReference type="Pfam" id="PF04977">
    <property type="entry name" value="DivIC"/>
    <property type="match status" value="1"/>
</dbReference>
<protein>
    <submittedName>
        <fullName evidence="2">Septum formation initiator</fullName>
    </submittedName>
</protein>
<evidence type="ECO:0000256" key="1">
    <source>
        <dbReference type="SAM" id="Coils"/>
    </source>
</evidence>
<dbReference type="Proteomes" id="UP000377798">
    <property type="component" value="Unassembled WGS sequence"/>
</dbReference>
<dbReference type="EMBL" id="CAACYI010000001">
    <property type="protein sequence ID" value="VFB16154.1"/>
    <property type="molecule type" value="Genomic_DNA"/>
</dbReference>
<sequence>MLAFSLVVCIGLTYRVYTSSNLRYDRSKQIVKNKENIQGLKSEIKNIHSEIKESNSMDYVEQVAREDLGMVKPREIIFVDEGAKAPSQESQVEEGGK</sequence>
<reference evidence="2 3" key="1">
    <citation type="submission" date="2019-02" db="EMBL/GenBank/DDBJ databases">
        <authorList>
            <consortium name="Pathogen Informatics"/>
        </authorList>
    </citation>
    <scope>NUCLEOTIDE SEQUENCE [LARGE SCALE GENOMIC DNA]</scope>
    <source>
        <strain evidence="2 3">3012STDY7089603</strain>
    </source>
</reference>
<dbReference type="InterPro" id="IPR007060">
    <property type="entry name" value="FtsL/DivIC"/>
</dbReference>
<gene>
    <name evidence="2" type="ORF">NCTC13150_00671</name>
</gene>
<dbReference type="AlphaFoldDB" id="A0A8H2QXV0"/>